<evidence type="ECO:0000256" key="2">
    <source>
        <dbReference type="ARBA" id="ARBA00022598"/>
    </source>
</evidence>
<reference evidence="5" key="1">
    <citation type="submission" date="2017-06" db="EMBL/GenBank/DDBJ databases">
        <authorList>
            <person name="Varghese N."/>
            <person name="Submissions S."/>
        </authorList>
    </citation>
    <scope>NUCLEOTIDE SEQUENCE [LARGE SCALE GENOMIC DNA]</scope>
    <source>
        <strain evidence="5">DSM 27993</strain>
    </source>
</reference>
<comment type="similarity">
    <text evidence="1">Belongs to the ATP-dependent AMP-binding enzyme family.</text>
</comment>
<accession>A0A238XR05</accession>
<dbReference type="Pfam" id="PF00501">
    <property type="entry name" value="AMP-binding"/>
    <property type="match status" value="1"/>
</dbReference>
<dbReference type="Gene3D" id="3.40.50.12780">
    <property type="entry name" value="N-terminal domain of ligase-like"/>
    <property type="match status" value="1"/>
</dbReference>
<dbReference type="GO" id="GO:0031956">
    <property type="term" value="F:medium-chain fatty acid-CoA ligase activity"/>
    <property type="evidence" value="ECO:0007669"/>
    <property type="project" value="TreeGrafter"/>
</dbReference>
<dbReference type="PANTHER" id="PTHR43201:SF5">
    <property type="entry name" value="MEDIUM-CHAIN ACYL-COA LIGASE ACSF2, MITOCHONDRIAL"/>
    <property type="match status" value="1"/>
</dbReference>
<keyword evidence="5" id="KW-1185">Reference proteome</keyword>
<feature type="domain" description="AMP-dependent synthetase/ligase" evidence="3">
    <location>
        <begin position="52"/>
        <end position="192"/>
    </location>
</feature>
<organism evidence="4 5">
    <name type="scientific">Lutibacter flavus</name>
    <dbReference type="NCBI Taxonomy" id="691689"/>
    <lineage>
        <taxon>Bacteria</taxon>
        <taxon>Pseudomonadati</taxon>
        <taxon>Bacteroidota</taxon>
        <taxon>Flavobacteriia</taxon>
        <taxon>Flavobacteriales</taxon>
        <taxon>Flavobacteriaceae</taxon>
        <taxon>Lutibacter</taxon>
    </lineage>
</organism>
<dbReference type="Gene3D" id="3.30.300.30">
    <property type="match status" value="1"/>
</dbReference>
<dbReference type="GO" id="GO:0006631">
    <property type="term" value="P:fatty acid metabolic process"/>
    <property type="evidence" value="ECO:0007669"/>
    <property type="project" value="TreeGrafter"/>
</dbReference>
<dbReference type="InterPro" id="IPR045851">
    <property type="entry name" value="AMP-bd_C_sf"/>
</dbReference>
<dbReference type="AlphaFoldDB" id="A0A238XR05"/>
<dbReference type="RefSeq" id="WP_089378340.1">
    <property type="nucleotide sequence ID" value="NZ_FZNX01000003.1"/>
</dbReference>
<keyword evidence="2 4" id="KW-0436">Ligase</keyword>
<dbReference type="InterPro" id="IPR042099">
    <property type="entry name" value="ANL_N_sf"/>
</dbReference>
<dbReference type="SUPFAM" id="SSF56801">
    <property type="entry name" value="Acetyl-CoA synthetase-like"/>
    <property type="match status" value="1"/>
</dbReference>
<dbReference type="Proteomes" id="UP000198412">
    <property type="component" value="Unassembled WGS sequence"/>
</dbReference>
<name>A0A238XR05_9FLAO</name>
<protein>
    <submittedName>
        <fullName evidence="4">O-succinylbenzoic acid--CoA ligase</fullName>
    </submittedName>
</protein>
<evidence type="ECO:0000313" key="4">
    <source>
        <dbReference type="EMBL" id="SNR61466.1"/>
    </source>
</evidence>
<proteinExistence type="inferred from homology"/>
<evidence type="ECO:0000313" key="5">
    <source>
        <dbReference type="Proteomes" id="UP000198412"/>
    </source>
</evidence>
<dbReference type="InterPro" id="IPR000873">
    <property type="entry name" value="AMP-dep_synth/lig_dom"/>
</dbReference>
<dbReference type="EMBL" id="FZNX01000003">
    <property type="protein sequence ID" value="SNR61466.1"/>
    <property type="molecule type" value="Genomic_DNA"/>
</dbReference>
<evidence type="ECO:0000259" key="3">
    <source>
        <dbReference type="Pfam" id="PF00501"/>
    </source>
</evidence>
<dbReference type="PANTHER" id="PTHR43201">
    <property type="entry name" value="ACYL-COA SYNTHETASE"/>
    <property type="match status" value="1"/>
</dbReference>
<evidence type="ECO:0000256" key="1">
    <source>
        <dbReference type="ARBA" id="ARBA00006432"/>
    </source>
</evidence>
<gene>
    <name evidence="4" type="ORF">SAMN04488111_2045</name>
</gene>
<sequence length="359" mass="40727">MSNSQFHIDFKLQGKSFNSKEELIDYSKSISPEVASFLKDWFNDKLYIEVKTSGSTGTPKLIQLHKKHMINSAKATGEFFKLPEKTTALLCMSPKFIAGKMMLVRALVSGWEIDVVEPISNPLKNSKKSYDFTAMVPMQLHNSINEIHKIKKLIVGGGMVSKELLDKIQNIDTEIFATYGMTETITHIAVKRLNNVDYVIASETKQPHYITLPNIKLSQDSRNCLVIDAPKVSTKNIITNDLIELFSETEFKWLGRFDSIINSGGIKLIPEQIEEKLSGIITQRFFVTGIPDVVLGEKLVLIIEKNKISASDILNEIKNLKTLSRFEVPKEIYFVTNFIETPTQKINRKKTIKCAKFFN</sequence>
<dbReference type="OrthoDB" id="8870348at2"/>